<dbReference type="RefSeq" id="WP_284332840.1">
    <property type="nucleotide sequence ID" value="NZ_BSOA01000034.1"/>
</dbReference>
<dbReference type="EMBL" id="BSOA01000034">
    <property type="protein sequence ID" value="GLQ89406.1"/>
    <property type="molecule type" value="Genomic_DNA"/>
</dbReference>
<sequence length="95" mass="11092">MDDRWTFPEEPHYDMDFAAIKFVAVHGTERQVCAISTAAINDQFRTEDTPEAAMRNYREHADWVHGVAIKLIEQREPHHKGFYLITSQIAQMFGR</sequence>
<name>A0ABQ5XFI1_9GAMM</name>
<dbReference type="InterPro" id="IPR036692">
    <property type="entry name" value="Shew3726-like_sf"/>
</dbReference>
<protein>
    <recommendedName>
        <fullName evidence="3">DUF1488 domain-containing protein</fullName>
    </recommendedName>
</protein>
<dbReference type="SUPFAM" id="SSF160272">
    <property type="entry name" value="Shew3726-like"/>
    <property type="match status" value="1"/>
</dbReference>
<comment type="caution">
    <text evidence="1">The sequence shown here is derived from an EMBL/GenBank/DDBJ whole genome shotgun (WGS) entry which is preliminary data.</text>
</comment>
<evidence type="ECO:0000313" key="2">
    <source>
        <dbReference type="Proteomes" id="UP001156627"/>
    </source>
</evidence>
<reference evidence="2" key="1">
    <citation type="journal article" date="2019" name="Int. J. Syst. Evol. Microbiol.">
        <title>The Global Catalogue of Microorganisms (GCM) 10K type strain sequencing project: providing services to taxonomists for standard genome sequencing and annotation.</title>
        <authorList>
            <consortium name="The Broad Institute Genomics Platform"/>
            <consortium name="The Broad Institute Genome Sequencing Center for Infectious Disease"/>
            <person name="Wu L."/>
            <person name="Ma J."/>
        </authorList>
    </citation>
    <scope>NUCLEOTIDE SEQUENCE [LARGE SCALE GENOMIC DNA]</scope>
    <source>
        <strain evidence="2">NBRC 111981</strain>
    </source>
</reference>
<proteinExistence type="predicted"/>
<dbReference type="Proteomes" id="UP001156627">
    <property type="component" value="Unassembled WGS sequence"/>
</dbReference>
<gene>
    <name evidence="1" type="ORF">GCM10007898_29790</name>
</gene>
<evidence type="ECO:0008006" key="3">
    <source>
        <dbReference type="Google" id="ProtNLM"/>
    </source>
</evidence>
<organism evidence="1 2">
    <name type="scientific">Dyella flagellata</name>
    <dbReference type="NCBI Taxonomy" id="1867833"/>
    <lineage>
        <taxon>Bacteria</taxon>
        <taxon>Pseudomonadati</taxon>
        <taxon>Pseudomonadota</taxon>
        <taxon>Gammaproteobacteria</taxon>
        <taxon>Lysobacterales</taxon>
        <taxon>Rhodanobacteraceae</taxon>
        <taxon>Dyella</taxon>
    </lineage>
</organism>
<dbReference type="InterPro" id="IPR009962">
    <property type="entry name" value="DUF1488"/>
</dbReference>
<dbReference type="Pfam" id="PF07369">
    <property type="entry name" value="DUF1488"/>
    <property type="match status" value="1"/>
</dbReference>
<dbReference type="Gene3D" id="3.30.160.140">
    <property type="entry name" value="Shew3726-like"/>
    <property type="match status" value="1"/>
</dbReference>
<accession>A0ABQ5XFI1</accession>
<keyword evidence="2" id="KW-1185">Reference proteome</keyword>
<evidence type="ECO:0000313" key="1">
    <source>
        <dbReference type="EMBL" id="GLQ89406.1"/>
    </source>
</evidence>